<keyword evidence="2" id="KW-0732">Signal</keyword>
<keyword evidence="1" id="KW-0408">Iron</keyword>
<accession>A0A921AYN7</accession>
<reference evidence="3" key="1">
    <citation type="journal article" date="2021" name="PeerJ">
        <title>Extensive microbial diversity within the chicken gut microbiome revealed by metagenomics and culture.</title>
        <authorList>
            <person name="Gilroy R."/>
            <person name="Ravi A."/>
            <person name="Getino M."/>
            <person name="Pursley I."/>
            <person name="Horton D.L."/>
            <person name="Alikhan N.F."/>
            <person name="Baker D."/>
            <person name="Gharbi K."/>
            <person name="Hall N."/>
            <person name="Watson M."/>
            <person name="Adriaenssens E.M."/>
            <person name="Foster-Nyarko E."/>
            <person name="Jarju S."/>
            <person name="Secka A."/>
            <person name="Antonio M."/>
            <person name="Oren A."/>
            <person name="Chaudhuri R.R."/>
            <person name="La Ragione R."/>
            <person name="Hildebrand F."/>
            <person name="Pallen M.J."/>
        </authorList>
    </citation>
    <scope>NUCLEOTIDE SEQUENCE</scope>
    <source>
        <strain evidence="3">ChiGjej2B2-19336</strain>
    </source>
</reference>
<proteinExistence type="predicted"/>
<evidence type="ECO:0000256" key="2">
    <source>
        <dbReference type="SAM" id="SignalP"/>
    </source>
</evidence>
<dbReference type="GO" id="GO:0051536">
    <property type="term" value="F:iron-sulfur cluster binding"/>
    <property type="evidence" value="ECO:0007669"/>
    <property type="project" value="UniProtKB-KW"/>
</dbReference>
<evidence type="ECO:0000313" key="3">
    <source>
        <dbReference type="EMBL" id="HJD98290.1"/>
    </source>
</evidence>
<feature type="chain" id="PRO_5036903946" evidence="2">
    <location>
        <begin position="31"/>
        <end position="371"/>
    </location>
</feature>
<keyword evidence="1" id="KW-0411">Iron-sulfur</keyword>
<sequence length="371" mass="39384">MVSSRRDFMFGTLAAGAMFAVGGMASKAFAAVPGKVKAISLEECLAMSPVRMAESSAKVMAAWSYMKDSANMIGNAALRGAVLDMLEKPAPSVAKSDEKALVAELRKAKLLDEKAAGIFPACADPGRAPQPSWSAPGSGWGSHHAYPGGLATHVAFNVAGARALCENYKAVFDMDVDKDVALASQLLHDVHKPWVFQWKDDASCLPEASIAGTGAHHILSVAESMKRGLPAEVCVAQACAHDHPGAPALEASVVNWIRAAAVIAGKDAVADGYLEKGGKTLPLPRRPEGFVTHLADHDWVLSVPAAQWLTVELRKIAAECYSIKGKDLDGRPFNSFRNYVLSQRSAMELYNIYSRSGAAKLAEEVGRVVTA</sequence>
<dbReference type="AlphaFoldDB" id="A0A921AYN7"/>
<keyword evidence="1" id="KW-0479">Metal-binding</keyword>
<dbReference type="InterPro" id="IPR006311">
    <property type="entry name" value="TAT_signal"/>
</dbReference>
<gene>
    <name evidence="3" type="ORF">K8W16_11680</name>
</gene>
<dbReference type="RefSeq" id="WP_304124038.1">
    <property type="nucleotide sequence ID" value="NZ_DYZA01000239.1"/>
</dbReference>
<evidence type="ECO:0000256" key="1">
    <source>
        <dbReference type="ARBA" id="ARBA00023014"/>
    </source>
</evidence>
<dbReference type="EMBL" id="DYZA01000239">
    <property type="protein sequence ID" value="HJD98290.1"/>
    <property type="molecule type" value="Genomic_DNA"/>
</dbReference>
<reference evidence="3" key="2">
    <citation type="submission" date="2021-09" db="EMBL/GenBank/DDBJ databases">
        <authorList>
            <person name="Gilroy R."/>
        </authorList>
    </citation>
    <scope>NUCLEOTIDE SEQUENCE</scope>
    <source>
        <strain evidence="3">ChiGjej2B2-19336</strain>
    </source>
</reference>
<protein>
    <submittedName>
        <fullName evidence="3">Metal-dependent phosphohydrolase</fullName>
    </submittedName>
</protein>
<name>A0A921AYN7_9BACT</name>
<feature type="signal peptide" evidence="2">
    <location>
        <begin position="1"/>
        <end position="30"/>
    </location>
</feature>
<dbReference type="PROSITE" id="PS51318">
    <property type="entry name" value="TAT"/>
    <property type="match status" value="1"/>
</dbReference>
<comment type="caution">
    <text evidence="3">The sequence shown here is derived from an EMBL/GenBank/DDBJ whole genome shotgun (WGS) entry which is preliminary data.</text>
</comment>
<evidence type="ECO:0000313" key="4">
    <source>
        <dbReference type="Proteomes" id="UP000698963"/>
    </source>
</evidence>
<organism evidence="3 4">
    <name type="scientific">Mailhella massiliensis</name>
    <dbReference type="NCBI Taxonomy" id="1903261"/>
    <lineage>
        <taxon>Bacteria</taxon>
        <taxon>Pseudomonadati</taxon>
        <taxon>Thermodesulfobacteriota</taxon>
        <taxon>Desulfovibrionia</taxon>
        <taxon>Desulfovibrionales</taxon>
        <taxon>Desulfovibrionaceae</taxon>
        <taxon>Mailhella</taxon>
    </lineage>
</organism>
<dbReference type="Proteomes" id="UP000698963">
    <property type="component" value="Unassembled WGS sequence"/>
</dbReference>